<comment type="subcellular location">
    <subcellularLocation>
        <location evidence="1">Cell membrane</location>
        <topology evidence="1">Multi-pass membrane protein</topology>
    </subcellularLocation>
</comment>
<protein>
    <recommendedName>
        <fullName evidence="10">Xylose transport system permease protein XylH</fullName>
    </recommendedName>
</protein>
<gene>
    <name evidence="12" type="ORF">JCM16774_1966</name>
</gene>
<feature type="transmembrane region" description="Helical" evidence="11">
    <location>
        <begin position="50"/>
        <end position="73"/>
    </location>
</feature>
<dbReference type="GO" id="GO:0005886">
    <property type="term" value="C:plasma membrane"/>
    <property type="evidence" value="ECO:0007669"/>
    <property type="project" value="UniProtKB-SubCell"/>
</dbReference>
<keyword evidence="4" id="KW-0997">Cell inner membrane</keyword>
<evidence type="ECO:0000256" key="9">
    <source>
        <dbReference type="ARBA" id="ARBA00035611"/>
    </source>
</evidence>
<evidence type="ECO:0000256" key="6">
    <source>
        <dbReference type="ARBA" id="ARBA00022692"/>
    </source>
</evidence>
<keyword evidence="3" id="KW-1003">Cell membrane</keyword>
<evidence type="ECO:0000256" key="7">
    <source>
        <dbReference type="ARBA" id="ARBA00022989"/>
    </source>
</evidence>
<feature type="transmembrane region" description="Helical" evidence="11">
    <location>
        <begin position="227"/>
        <end position="244"/>
    </location>
</feature>
<feature type="transmembrane region" description="Helical" evidence="11">
    <location>
        <begin position="162"/>
        <end position="181"/>
    </location>
</feature>
<evidence type="ECO:0000256" key="3">
    <source>
        <dbReference type="ARBA" id="ARBA00022475"/>
    </source>
</evidence>
<dbReference type="Pfam" id="PF02653">
    <property type="entry name" value="BPD_transp_2"/>
    <property type="match status" value="1"/>
</dbReference>
<dbReference type="KEGG" id="lgo:JCM16774_1966"/>
<evidence type="ECO:0000256" key="5">
    <source>
        <dbReference type="ARBA" id="ARBA00022597"/>
    </source>
</evidence>
<evidence type="ECO:0000256" key="10">
    <source>
        <dbReference type="ARBA" id="ARBA00035686"/>
    </source>
</evidence>
<sequence length="381" mass="40652">MSLVTKLKKAKNSNTFIIFLALLVIWAVFISVTGGNFINSRNISNLLRQMSITGILSIGMIFIIISGEIDLSVGSQMALLGGIAAIMDVNLKMPFILTIIVTLILGFAFGIWNGYWTANKGVPSFIVTLSGMLVFRGVLIGITGGKTISPISKSFEILGQSYIPKSLSYIIVIIYIGYMIYSKYSERKAKTVNGIEVPTLREDLTGIIISGILMFLGVIILNSYEGIPTPVLLMGLLIAVFSFVSNKTAYGRIVYAIGGNINAVKYSGIDTKKIKMIIYIVNGFLVSIAGLVLTSRLGAGSVSAGTNAELDTIAACVIGGASLSGGKGKVTGAILGALIMASLDNGMSMLNVEPSWQYVVKGLILLFAVLFDVQSQKNKKN</sequence>
<dbReference type="EMBL" id="AP019822">
    <property type="protein sequence ID" value="BBM37020.1"/>
    <property type="molecule type" value="Genomic_DNA"/>
</dbReference>
<accession>A0A510JCJ2</accession>
<evidence type="ECO:0000256" key="11">
    <source>
        <dbReference type="SAM" id="Phobius"/>
    </source>
</evidence>
<feature type="transmembrane region" description="Helical" evidence="11">
    <location>
        <begin position="355"/>
        <end position="373"/>
    </location>
</feature>
<keyword evidence="5" id="KW-0762">Sugar transport</keyword>
<organism evidence="12 13">
    <name type="scientific">Pseudoleptotrichia goodfellowii</name>
    <dbReference type="NCBI Taxonomy" id="157692"/>
    <lineage>
        <taxon>Bacteria</taxon>
        <taxon>Fusobacteriati</taxon>
        <taxon>Fusobacteriota</taxon>
        <taxon>Fusobacteriia</taxon>
        <taxon>Fusobacteriales</taxon>
        <taxon>Leptotrichiaceae</taxon>
        <taxon>Pseudoleptotrichia</taxon>
    </lineage>
</organism>
<reference evidence="12 13" key="1">
    <citation type="submission" date="2019-07" db="EMBL/GenBank/DDBJ databases">
        <title>Complete Genome Sequence of Leptotrichia goodfellowii Strain JCM 16774.</title>
        <authorList>
            <person name="Watanabe S."/>
            <person name="Cui L."/>
        </authorList>
    </citation>
    <scope>NUCLEOTIDE SEQUENCE [LARGE SCALE GENOMIC DNA]</scope>
    <source>
        <strain evidence="12 13">JCM16774</strain>
    </source>
</reference>
<feature type="transmembrane region" description="Helical" evidence="11">
    <location>
        <begin position="202"/>
        <end position="221"/>
    </location>
</feature>
<name>A0A510JCJ2_9FUSO</name>
<evidence type="ECO:0000313" key="13">
    <source>
        <dbReference type="Proteomes" id="UP000321606"/>
    </source>
</evidence>
<evidence type="ECO:0000256" key="8">
    <source>
        <dbReference type="ARBA" id="ARBA00023136"/>
    </source>
</evidence>
<dbReference type="STRING" id="714315.GCA_000516535_01973"/>
<dbReference type="PANTHER" id="PTHR32196">
    <property type="entry name" value="ABC TRANSPORTER PERMEASE PROTEIN YPHD-RELATED-RELATED"/>
    <property type="match status" value="1"/>
</dbReference>
<keyword evidence="8 11" id="KW-0472">Membrane</keyword>
<dbReference type="RefSeq" id="WP_146966563.1">
    <property type="nucleotide sequence ID" value="NZ_AP019822.1"/>
</dbReference>
<evidence type="ECO:0000313" key="12">
    <source>
        <dbReference type="EMBL" id="BBM37020.1"/>
    </source>
</evidence>
<keyword evidence="2" id="KW-0813">Transport</keyword>
<proteinExistence type="predicted"/>
<feature type="transmembrane region" description="Helical" evidence="11">
    <location>
        <begin position="276"/>
        <end position="293"/>
    </location>
</feature>
<dbReference type="OrthoDB" id="9813906at2"/>
<comment type="function">
    <text evidence="9">Part of the binding-protein-dependent transport system for D-xylose. Probably responsible for the translocation of the substrate across the membrane.</text>
</comment>
<evidence type="ECO:0000256" key="4">
    <source>
        <dbReference type="ARBA" id="ARBA00022519"/>
    </source>
</evidence>
<keyword evidence="7 11" id="KW-1133">Transmembrane helix</keyword>
<dbReference type="Proteomes" id="UP000321606">
    <property type="component" value="Chromosome"/>
</dbReference>
<dbReference type="AlphaFoldDB" id="A0A510JCJ2"/>
<feature type="transmembrane region" description="Helical" evidence="11">
    <location>
        <begin position="124"/>
        <end position="142"/>
    </location>
</feature>
<feature type="transmembrane region" description="Helical" evidence="11">
    <location>
        <begin position="93"/>
        <end position="112"/>
    </location>
</feature>
<dbReference type="PANTHER" id="PTHR32196:SF32">
    <property type="entry name" value="XYLOSE TRANSPORT SYSTEM PERMEASE PROTEIN XYLH"/>
    <property type="match status" value="1"/>
</dbReference>
<dbReference type="InterPro" id="IPR001851">
    <property type="entry name" value="ABC_transp_permease"/>
</dbReference>
<dbReference type="CDD" id="cd06579">
    <property type="entry name" value="TM_PBP1_transp_AraH_like"/>
    <property type="match status" value="1"/>
</dbReference>
<evidence type="ECO:0000256" key="2">
    <source>
        <dbReference type="ARBA" id="ARBA00022448"/>
    </source>
</evidence>
<keyword evidence="6 11" id="KW-0812">Transmembrane</keyword>
<feature type="transmembrane region" description="Helical" evidence="11">
    <location>
        <begin position="16"/>
        <end position="38"/>
    </location>
</feature>
<dbReference type="GO" id="GO:0022857">
    <property type="term" value="F:transmembrane transporter activity"/>
    <property type="evidence" value="ECO:0007669"/>
    <property type="project" value="InterPro"/>
</dbReference>
<evidence type="ECO:0000256" key="1">
    <source>
        <dbReference type="ARBA" id="ARBA00004651"/>
    </source>
</evidence>